<name>A8SI64_9FIRM</name>
<reference evidence="1 2" key="2">
    <citation type="submission" date="2007-09" db="EMBL/GenBank/DDBJ databases">
        <authorList>
            <person name="Fulton L."/>
            <person name="Clifton S."/>
            <person name="Fulton B."/>
            <person name="Xu J."/>
            <person name="Minx P."/>
            <person name="Pepin K.H."/>
            <person name="Johnson M."/>
            <person name="Thiruvilangam P."/>
            <person name="Bhonagiri V."/>
            <person name="Nash W.E."/>
            <person name="Mardis E.R."/>
            <person name="Wilson R.K."/>
        </authorList>
    </citation>
    <scope>NUCLEOTIDE SEQUENCE [LARGE SCALE GENOMIC DNA]</scope>
    <source>
        <strain evidence="1 2">ATCC 33270</strain>
    </source>
</reference>
<protein>
    <submittedName>
        <fullName evidence="1">Uncharacterized protein</fullName>
    </submittedName>
</protein>
<proteinExistence type="predicted"/>
<accession>A8SI64</accession>
<dbReference type="Proteomes" id="UP000003162">
    <property type="component" value="Unassembled WGS sequence"/>
</dbReference>
<dbReference type="AlphaFoldDB" id="A8SI64"/>
<organism evidence="1 2">
    <name type="scientific">Parvimonas micra ATCC 33270</name>
    <dbReference type="NCBI Taxonomy" id="411465"/>
    <lineage>
        <taxon>Bacteria</taxon>
        <taxon>Bacillati</taxon>
        <taxon>Bacillota</taxon>
        <taxon>Tissierellia</taxon>
        <taxon>Tissierellales</taxon>
        <taxon>Peptoniphilaceae</taxon>
        <taxon>Parvimonas</taxon>
    </lineage>
</organism>
<reference evidence="1 2" key="1">
    <citation type="submission" date="2007-09" db="EMBL/GenBank/DDBJ databases">
        <title>Draft genome sequence of Peptostreptococcus micros (ATCC 33270).</title>
        <authorList>
            <person name="Sudarsanam P."/>
            <person name="Ley R."/>
            <person name="Guruge J."/>
            <person name="Turnbaugh P.J."/>
            <person name="Mahowald M."/>
            <person name="Liep D."/>
            <person name="Gordon J."/>
        </authorList>
    </citation>
    <scope>NUCLEOTIDE SEQUENCE [LARGE SCALE GENOMIC DNA]</scope>
    <source>
        <strain evidence="1 2">ATCC 33270</strain>
    </source>
</reference>
<comment type="caution">
    <text evidence="1">The sequence shown here is derived from an EMBL/GenBank/DDBJ whole genome shotgun (WGS) entry which is preliminary data.</text>
</comment>
<evidence type="ECO:0000313" key="2">
    <source>
        <dbReference type="Proteomes" id="UP000003162"/>
    </source>
</evidence>
<gene>
    <name evidence="1" type="ORF">PEPMIC_00026</name>
</gene>
<dbReference type="HOGENOM" id="CLU_2602863_0_0_9"/>
<evidence type="ECO:0000313" key="1">
    <source>
        <dbReference type="EMBL" id="EDP24833.1"/>
    </source>
</evidence>
<sequence length="79" mass="8850">MGAFNMQTSGGWDMKLNLHGTKETDHKPLSEMHVTVDIDSSKLTQKLDAIARHAKMLSNELKDIDAVDGEQDTAFYRSK</sequence>
<dbReference type="EMBL" id="ABEE02000009">
    <property type="protein sequence ID" value="EDP24833.1"/>
    <property type="molecule type" value="Genomic_DNA"/>
</dbReference>